<dbReference type="PANTHER" id="PTHR24567:SF74">
    <property type="entry name" value="HTH-TYPE TRANSCRIPTIONAL REGULATOR ARCR"/>
    <property type="match status" value="1"/>
</dbReference>
<dbReference type="InterPro" id="IPR014710">
    <property type="entry name" value="RmlC-like_jellyroll"/>
</dbReference>
<accession>A0A345HUI2</accession>
<dbReference type="InterPro" id="IPR050397">
    <property type="entry name" value="Env_Response_Regulators"/>
</dbReference>
<name>A0A345HUI2_9ACTN</name>
<dbReference type="RefSeq" id="WP_114661967.1">
    <property type="nucleotide sequence ID" value="NZ_CP031194.1"/>
</dbReference>
<feature type="domain" description="Cyclic nucleotide-binding" evidence="1">
    <location>
        <begin position="7"/>
        <end position="76"/>
    </location>
</feature>
<dbReference type="KEGG" id="spad:DVK44_24835"/>
<organism evidence="2 3">
    <name type="scientific">Streptomyces paludis</name>
    <dbReference type="NCBI Taxonomy" id="2282738"/>
    <lineage>
        <taxon>Bacteria</taxon>
        <taxon>Bacillati</taxon>
        <taxon>Actinomycetota</taxon>
        <taxon>Actinomycetes</taxon>
        <taxon>Kitasatosporales</taxon>
        <taxon>Streptomycetaceae</taxon>
        <taxon>Streptomyces</taxon>
    </lineage>
</organism>
<gene>
    <name evidence="2" type="ORF">DVK44_24835</name>
</gene>
<dbReference type="Gene3D" id="2.60.120.10">
    <property type="entry name" value="Jelly Rolls"/>
    <property type="match status" value="1"/>
</dbReference>
<evidence type="ECO:0000313" key="3">
    <source>
        <dbReference type="Proteomes" id="UP000253868"/>
    </source>
</evidence>
<dbReference type="SMART" id="SM00100">
    <property type="entry name" value="cNMP"/>
    <property type="match status" value="1"/>
</dbReference>
<keyword evidence="3" id="KW-1185">Reference proteome</keyword>
<evidence type="ECO:0000313" key="2">
    <source>
        <dbReference type="EMBL" id="AXG80356.1"/>
    </source>
</evidence>
<dbReference type="CDD" id="cd00038">
    <property type="entry name" value="CAP_ED"/>
    <property type="match status" value="1"/>
</dbReference>
<dbReference type="Proteomes" id="UP000253868">
    <property type="component" value="Chromosome"/>
</dbReference>
<dbReference type="OrthoDB" id="290916at2"/>
<dbReference type="GO" id="GO:0005829">
    <property type="term" value="C:cytosol"/>
    <property type="evidence" value="ECO:0007669"/>
    <property type="project" value="TreeGrafter"/>
</dbReference>
<dbReference type="GO" id="GO:0003700">
    <property type="term" value="F:DNA-binding transcription factor activity"/>
    <property type="evidence" value="ECO:0007669"/>
    <property type="project" value="TreeGrafter"/>
</dbReference>
<dbReference type="SUPFAM" id="SSF51206">
    <property type="entry name" value="cAMP-binding domain-like"/>
    <property type="match status" value="1"/>
</dbReference>
<dbReference type="PANTHER" id="PTHR24567">
    <property type="entry name" value="CRP FAMILY TRANSCRIPTIONAL REGULATORY PROTEIN"/>
    <property type="match status" value="1"/>
</dbReference>
<reference evidence="3" key="1">
    <citation type="submission" date="2018-07" db="EMBL/GenBank/DDBJ databases">
        <authorList>
            <person name="Zhao J."/>
        </authorList>
    </citation>
    <scope>NUCLEOTIDE SEQUENCE [LARGE SCALE GENOMIC DNA]</scope>
    <source>
        <strain evidence="3">GSSD-12</strain>
    </source>
</reference>
<protein>
    <submittedName>
        <fullName evidence="2">Cyclic nucleotide-binding domain-containing protein</fullName>
    </submittedName>
</protein>
<dbReference type="InterPro" id="IPR018490">
    <property type="entry name" value="cNMP-bd_dom_sf"/>
</dbReference>
<proteinExistence type="predicted"/>
<evidence type="ECO:0000259" key="1">
    <source>
        <dbReference type="PROSITE" id="PS50042"/>
    </source>
</evidence>
<sequence length="151" mass="16916">MTSATRLLTGLPADRGDMLMRLSRHVFFPQDERIFEEGSQADTFWIIHTGTVALDLYIPGRRRVTVETLGVGDLLGWSWLFPPHQWHFGAEAFSPVRAHEFDAAAVRSLCEDDPVLGYALTRTVAQILGLRLEAARTKLLDHYMVHGGDGL</sequence>
<dbReference type="PROSITE" id="PS50042">
    <property type="entry name" value="CNMP_BINDING_3"/>
    <property type="match status" value="1"/>
</dbReference>
<dbReference type="EMBL" id="CP031194">
    <property type="protein sequence ID" value="AXG80356.1"/>
    <property type="molecule type" value="Genomic_DNA"/>
</dbReference>
<dbReference type="InterPro" id="IPR000595">
    <property type="entry name" value="cNMP-bd_dom"/>
</dbReference>
<dbReference type="Pfam" id="PF00027">
    <property type="entry name" value="cNMP_binding"/>
    <property type="match status" value="1"/>
</dbReference>
<dbReference type="AlphaFoldDB" id="A0A345HUI2"/>